<dbReference type="SUPFAM" id="SSF75005">
    <property type="entry name" value="Arabinanase/levansucrase/invertase"/>
    <property type="match status" value="1"/>
</dbReference>
<dbReference type="InterPro" id="IPR013320">
    <property type="entry name" value="ConA-like_dom_sf"/>
</dbReference>
<organism evidence="8 9">
    <name type="scientific">Anaerobium acetethylicum</name>
    <dbReference type="NCBI Taxonomy" id="1619234"/>
    <lineage>
        <taxon>Bacteria</taxon>
        <taxon>Bacillati</taxon>
        <taxon>Bacillota</taxon>
        <taxon>Clostridia</taxon>
        <taxon>Lachnospirales</taxon>
        <taxon>Lachnospiraceae</taxon>
        <taxon>Anaerobium</taxon>
    </lineage>
</organism>
<dbReference type="Pfam" id="PF17851">
    <property type="entry name" value="GH43_C2"/>
    <property type="match status" value="1"/>
</dbReference>
<proteinExistence type="inferred from homology"/>
<dbReference type="Proteomes" id="UP000199315">
    <property type="component" value="Unassembled WGS sequence"/>
</dbReference>
<evidence type="ECO:0000256" key="2">
    <source>
        <dbReference type="ARBA" id="ARBA00022801"/>
    </source>
</evidence>
<evidence type="ECO:0000313" key="8">
    <source>
        <dbReference type="EMBL" id="SCP99107.1"/>
    </source>
</evidence>
<feature type="active site" description="Proton acceptor" evidence="4">
    <location>
        <position position="18"/>
    </location>
</feature>
<evidence type="ECO:0000259" key="7">
    <source>
        <dbReference type="Pfam" id="PF17851"/>
    </source>
</evidence>
<dbReference type="EMBL" id="FMKA01000032">
    <property type="protein sequence ID" value="SCP99107.1"/>
    <property type="molecule type" value="Genomic_DNA"/>
</dbReference>
<dbReference type="InterPro" id="IPR051795">
    <property type="entry name" value="Glycosyl_Hydrlase_43"/>
</dbReference>
<feature type="domain" description="Beta-xylosidase C-terminal Concanavalin A-like" evidence="7">
    <location>
        <begin position="316"/>
        <end position="502"/>
    </location>
</feature>
<dbReference type="Pfam" id="PF04616">
    <property type="entry name" value="Glyco_hydro_43"/>
    <property type="match status" value="1"/>
</dbReference>
<accession>A0A1D3TXP2</accession>
<feature type="site" description="Important for catalytic activity, responsible for pKa modulation of the active site Glu and correct orientation of both the proton donor and substrate" evidence="5">
    <location>
        <position position="129"/>
    </location>
</feature>
<evidence type="ECO:0000256" key="6">
    <source>
        <dbReference type="RuleBase" id="RU361187"/>
    </source>
</evidence>
<dbReference type="OrthoDB" id="9801455at2"/>
<dbReference type="CDD" id="cd18617">
    <property type="entry name" value="GH43_XynB-like"/>
    <property type="match status" value="1"/>
</dbReference>
<dbReference type="GO" id="GO:0005975">
    <property type="term" value="P:carbohydrate metabolic process"/>
    <property type="evidence" value="ECO:0007669"/>
    <property type="project" value="InterPro"/>
</dbReference>
<protein>
    <submittedName>
        <fullName evidence="8">Alpha-N-arabinofuranosidase</fullName>
    </submittedName>
</protein>
<keyword evidence="9" id="KW-1185">Reference proteome</keyword>
<dbReference type="Gene3D" id="2.60.120.200">
    <property type="match status" value="1"/>
</dbReference>
<dbReference type="PANTHER" id="PTHR42812:SF12">
    <property type="entry name" value="BETA-XYLOSIDASE-RELATED"/>
    <property type="match status" value="1"/>
</dbReference>
<feature type="active site" description="Proton donor" evidence="4">
    <location>
        <position position="182"/>
    </location>
</feature>
<evidence type="ECO:0000256" key="1">
    <source>
        <dbReference type="ARBA" id="ARBA00009865"/>
    </source>
</evidence>
<dbReference type="SUPFAM" id="SSF49899">
    <property type="entry name" value="Concanavalin A-like lectins/glucanases"/>
    <property type="match status" value="1"/>
</dbReference>
<dbReference type="STRING" id="1619234.SAMN05421730_103225"/>
<dbReference type="Gene3D" id="2.115.10.20">
    <property type="entry name" value="Glycosyl hydrolase domain, family 43"/>
    <property type="match status" value="1"/>
</dbReference>
<evidence type="ECO:0000256" key="4">
    <source>
        <dbReference type="PIRSR" id="PIRSR606710-1"/>
    </source>
</evidence>
<keyword evidence="2 6" id="KW-0378">Hydrolase</keyword>
<keyword evidence="3 6" id="KW-0326">Glycosidase</keyword>
<dbReference type="InterPro" id="IPR041542">
    <property type="entry name" value="GH43_C2"/>
</dbReference>
<dbReference type="AlphaFoldDB" id="A0A1D3TXP2"/>
<dbReference type="PANTHER" id="PTHR42812">
    <property type="entry name" value="BETA-XYLOSIDASE"/>
    <property type="match status" value="1"/>
</dbReference>
<evidence type="ECO:0000256" key="5">
    <source>
        <dbReference type="PIRSR" id="PIRSR606710-2"/>
    </source>
</evidence>
<evidence type="ECO:0000313" key="9">
    <source>
        <dbReference type="Proteomes" id="UP000199315"/>
    </source>
</evidence>
<dbReference type="InterPro" id="IPR006710">
    <property type="entry name" value="Glyco_hydro_43"/>
</dbReference>
<dbReference type="RefSeq" id="WP_091236378.1">
    <property type="nucleotide sequence ID" value="NZ_FMKA01000032.1"/>
</dbReference>
<name>A0A1D3TXP2_9FIRM</name>
<dbReference type="GO" id="GO:0004553">
    <property type="term" value="F:hydrolase activity, hydrolyzing O-glycosyl compounds"/>
    <property type="evidence" value="ECO:0007669"/>
    <property type="project" value="InterPro"/>
</dbReference>
<comment type="similarity">
    <text evidence="1 6">Belongs to the glycosyl hydrolase 43 family.</text>
</comment>
<reference evidence="8 9" key="1">
    <citation type="submission" date="2016-09" db="EMBL/GenBank/DDBJ databases">
        <authorList>
            <person name="Capua I."/>
            <person name="De Benedictis P."/>
            <person name="Joannis T."/>
            <person name="Lombin L.H."/>
            <person name="Cattoli G."/>
        </authorList>
    </citation>
    <scope>NUCLEOTIDE SEQUENCE [LARGE SCALE GENOMIC DNA]</scope>
    <source>
        <strain evidence="8 9">GluBS11</strain>
    </source>
</reference>
<dbReference type="InterPro" id="IPR023296">
    <property type="entry name" value="Glyco_hydro_beta-prop_sf"/>
</dbReference>
<gene>
    <name evidence="8" type="ORF">SAMN05421730_103225</name>
</gene>
<evidence type="ECO:0000256" key="3">
    <source>
        <dbReference type="ARBA" id="ARBA00023295"/>
    </source>
</evidence>
<sequence>MINNSTYYNPILPGFYPDPSIARAGEDYYLCTSTFEFFPGVPLFHSRNLANWEQIGHCLTRESQLPLEGAFPSTGIFAPTLRYHNGKFYMITTNMTQLIKTGKGNFIVQAADPAGEWSEPVWIEHGGIDPSLYFEGDKAYYCGTGFDEKGQGIVLFEINPDTGEILSKKKTISYGCGGKCPEAPHIYKINGFYYLLLAEGGTEYGHMVTIQRSGNIWGPYEPCPDNPVLSHRDYNDALVQCVGHADLLEDHNGNWWMVCLGVRPIGPHLHHLGRDTYLVPVEWKDNWPYPATPKVTLEMQGPLPSEAFERSSNFHTDFEEDRLPHEFNYIRNPKPEDYVLDWKNSRMILKGEKKGLSGGTHSPTFLGIRQKEFWTETTVRLNLELAAGTIAGLTAYYMDTHHYEIRVVSGESGLMVELNKCIYDLEGVAASHAIQGKMIDLRIQSTKDKYLFSYSLDGGEFTAIGEGRTAGLATEITEVMTFTGTYIGIFAQNGMAEFDFFDSTWIDTAAGNELEEKMMYPDC</sequence>